<gene>
    <name evidence="1" type="ORF">A2V91_04705</name>
</gene>
<dbReference type="AlphaFoldDB" id="A0A1F6T0J4"/>
<dbReference type="Gene3D" id="1.10.10.10">
    <property type="entry name" value="Winged helix-like DNA-binding domain superfamily/Winged helix DNA-binding domain"/>
    <property type="match status" value="1"/>
</dbReference>
<organism evidence="1 2">
    <name type="scientific">Candidatus Muproteobacteria bacterium RBG_16_64_10</name>
    <dbReference type="NCBI Taxonomy" id="1817757"/>
    <lineage>
        <taxon>Bacteria</taxon>
        <taxon>Pseudomonadati</taxon>
        <taxon>Pseudomonadota</taxon>
        <taxon>Candidatus Muproteobacteria</taxon>
    </lineage>
</organism>
<protein>
    <recommendedName>
        <fullName evidence="3">Antitoxin</fullName>
    </recommendedName>
</protein>
<sequence>MTHEELLKRVTVDPAVCTGKPCIRGTRIYIAAILDALAEGLTPDQIIDHYPSLTPDDIKAAVAYAAELARENVWKISA</sequence>
<accession>A0A1F6T0J4</accession>
<reference evidence="1 2" key="1">
    <citation type="journal article" date="2016" name="Nat. Commun.">
        <title>Thousands of microbial genomes shed light on interconnected biogeochemical processes in an aquifer system.</title>
        <authorList>
            <person name="Anantharaman K."/>
            <person name="Brown C.T."/>
            <person name="Hug L.A."/>
            <person name="Sharon I."/>
            <person name="Castelle C.J."/>
            <person name="Probst A.J."/>
            <person name="Thomas B.C."/>
            <person name="Singh A."/>
            <person name="Wilkins M.J."/>
            <person name="Karaoz U."/>
            <person name="Brodie E.L."/>
            <person name="Williams K.H."/>
            <person name="Hubbard S.S."/>
            <person name="Banfield J.F."/>
        </authorList>
    </citation>
    <scope>NUCLEOTIDE SEQUENCE [LARGE SCALE GENOMIC DNA]</scope>
</reference>
<dbReference type="InterPro" id="IPR036388">
    <property type="entry name" value="WH-like_DNA-bd_sf"/>
</dbReference>
<dbReference type="SUPFAM" id="SSF46689">
    <property type="entry name" value="Homeodomain-like"/>
    <property type="match status" value="1"/>
</dbReference>
<dbReference type="Proteomes" id="UP000179334">
    <property type="component" value="Unassembled WGS sequence"/>
</dbReference>
<evidence type="ECO:0008006" key="3">
    <source>
        <dbReference type="Google" id="ProtNLM"/>
    </source>
</evidence>
<evidence type="ECO:0000313" key="1">
    <source>
        <dbReference type="EMBL" id="OGI38634.1"/>
    </source>
</evidence>
<dbReference type="InterPro" id="IPR009057">
    <property type="entry name" value="Homeodomain-like_sf"/>
</dbReference>
<dbReference type="PANTHER" id="PTHR34849">
    <property type="entry name" value="SSL5025 PROTEIN"/>
    <property type="match status" value="1"/>
</dbReference>
<dbReference type="EMBL" id="MFSR01000065">
    <property type="protein sequence ID" value="OGI38634.1"/>
    <property type="molecule type" value="Genomic_DNA"/>
</dbReference>
<dbReference type="InterPro" id="IPR007367">
    <property type="entry name" value="DUF433"/>
</dbReference>
<dbReference type="PANTHER" id="PTHR34849:SF3">
    <property type="entry name" value="SSR2962 PROTEIN"/>
    <property type="match status" value="1"/>
</dbReference>
<dbReference type="Pfam" id="PF04255">
    <property type="entry name" value="DUF433"/>
    <property type="match status" value="1"/>
</dbReference>
<name>A0A1F6T0J4_9PROT</name>
<comment type="caution">
    <text evidence="1">The sequence shown here is derived from an EMBL/GenBank/DDBJ whole genome shotgun (WGS) entry which is preliminary data.</text>
</comment>
<evidence type="ECO:0000313" key="2">
    <source>
        <dbReference type="Proteomes" id="UP000179334"/>
    </source>
</evidence>
<proteinExistence type="predicted"/>